<dbReference type="Proteomes" id="UP000528286">
    <property type="component" value="Unassembled WGS sequence"/>
</dbReference>
<sequence>MITLLIWFTSSIGKTVMKWTSFAAVAIAVYWKIYADGQAAERAKQVAKQMDAVRERERIRDGVSQMPDADVRRELRDWVRDDR</sequence>
<protein>
    <submittedName>
        <fullName evidence="1">Uncharacterized protein</fullName>
    </submittedName>
</protein>
<name>A0A7W6J3F2_9HYPH</name>
<comment type="caution">
    <text evidence="1">The sequence shown here is derived from an EMBL/GenBank/DDBJ whole genome shotgun (WGS) entry which is preliminary data.</text>
</comment>
<dbReference type="EMBL" id="JACIEZ010000002">
    <property type="protein sequence ID" value="MBB4064064.1"/>
    <property type="molecule type" value="Genomic_DNA"/>
</dbReference>
<dbReference type="RefSeq" id="WP_183365306.1">
    <property type="nucleotide sequence ID" value="NZ_JACIEZ010000002.1"/>
</dbReference>
<reference evidence="1 2" key="1">
    <citation type="submission" date="2020-08" db="EMBL/GenBank/DDBJ databases">
        <title>Genomic Encyclopedia of Type Strains, Phase IV (KMG-IV): sequencing the most valuable type-strain genomes for metagenomic binning, comparative biology and taxonomic classification.</title>
        <authorList>
            <person name="Goeker M."/>
        </authorList>
    </citation>
    <scope>NUCLEOTIDE SEQUENCE [LARGE SCALE GENOMIC DNA]</scope>
    <source>
        <strain evidence="1 2">DSM 29853</strain>
    </source>
</reference>
<dbReference type="AlphaFoldDB" id="A0A7W6J3F2"/>
<evidence type="ECO:0000313" key="1">
    <source>
        <dbReference type="EMBL" id="MBB4064064.1"/>
    </source>
</evidence>
<evidence type="ECO:0000313" key="2">
    <source>
        <dbReference type="Proteomes" id="UP000528286"/>
    </source>
</evidence>
<keyword evidence="2" id="KW-1185">Reference proteome</keyword>
<gene>
    <name evidence="1" type="ORF">GGR23_001241</name>
</gene>
<organism evidence="1 2">
    <name type="scientific">Gellertiella hungarica</name>
    <dbReference type="NCBI Taxonomy" id="1572859"/>
    <lineage>
        <taxon>Bacteria</taxon>
        <taxon>Pseudomonadati</taxon>
        <taxon>Pseudomonadota</taxon>
        <taxon>Alphaproteobacteria</taxon>
        <taxon>Hyphomicrobiales</taxon>
        <taxon>Rhizobiaceae</taxon>
        <taxon>Gellertiella</taxon>
    </lineage>
</organism>
<accession>A0A7W6J3F2</accession>
<proteinExistence type="predicted"/>